<dbReference type="Gene3D" id="1.10.220.160">
    <property type="match status" value="1"/>
</dbReference>
<dbReference type="AlphaFoldDB" id="F0ZMP1"/>
<dbReference type="KEGG" id="dpp:DICPUDRAFT_34471"/>
<dbReference type="RefSeq" id="XP_003288681.1">
    <property type="nucleotide sequence ID" value="XM_003288633.1"/>
</dbReference>
<dbReference type="PROSITE" id="PS50865">
    <property type="entry name" value="ZF_MYND_2"/>
    <property type="match status" value="1"/>
</dbReference>
<evidence type="ECO:0000256" key="5">
    <source>
        <dbReference type="ARBA" id="ARBA00022723"/>
    </source>
</evidence>
<dbReference type="eggNOG" id="KOG2084">
    <property type="taxonomic scope" value="Eukaryota"/>
</dbReference>
<evidence type="ECO:0000256" key="3">
    <source>
        <dbReference type="ARBA" id="ARBA00022679"/>
    </source>
</evidence>
<dbReference type="OrthoDB" id="20143at2759"/>
<dbReference type="STRING" id="5786.F0ZMP1"/>
<dbReference type="Pfam" id="PF01753">
    <property type="entry name" value="zf-MYND"/>
    <property type="match status" value="1"/>
</dbReference>
<dbReference type="PANTHER" id="PTHR46165">
    <property type="entry name" value="SET AND MYND DOMAIN-CONTAINING PROTEIN 4"/>
    <property type="match status" value="1"/>
</dbReference>
<evidence type="ECO:0000256" key="2">
    <source>
        <dbReference type="ARBA" id="ARBA00022603"/>
    </source>
</evidence>
<evidence type="ECO:0000256" key="6">
    <source>
        <dbReference type="ARBA" id="ARBA00022771"/>
    </source>
</evidence>
<dbReference type="SUPFAM" id="SSF82199">
    <property type="entry name" value="SET domain"/>
    <property type="match status" value="1"/>
</dbReference>
<keyword evidence="4" id="KW-0949">S-adenosyl-L-methionine</keyword>
<evidence type="ECO:0000256" key="4">
    <source>
        <dbReference type="ARBA" id="ARBA00022691"/>
    </source>
</evidence>
<dbReference type="InterPro" id="IPR002893">
    <property type="entry name" value="Znf_MYND"/>
</dbReference>
<dbReference type="InterPro" id="IPR046341">
    <property type="entry name" value="SET_dom_sf"/>
</dbReference>
<dbReference type="OMA" id="MCILECN"/>
<evidence type="ECO:0000256" key="8">
    <source>
        <dbReference type="PROSITE-ProRule" id="PRU00134"/>
    </source>
</evidence>
<sequence>MDDLKTISSNCIVKNSKDQGNYVVASKDIKAGDFIVFREKPYSCCINFKIEENEKKICHYCFTINNNNNLNNNIHNMHTDNFIICNNCKLNWYCSEKCKNEDYQTSHQYECKIWKKIQSASQFNNECKTTIKLLIKILILQYNEIKINNNNDNNDNNNSYKEIKFKDIIGLESNSNKFSTQRITDFMKISKFIEKSVDKEIIDTIYPTVKEMSLFQKNMIKLMCILECNSHDISFPFRTNSSITTFNYYSIGIGIYFNSSLFNHSCQPNICKVIESCKNNFGCHSMVAIRDIKENEEISFNYIQLNQNKQERIEKLQSSYYFTCNCPSCCTNNPNPHKEFLNKYKCKKLNCSGLEYPNNNNNNNNNLICNICLPINFN</sequence>
<accession>F0ZMP1</accession>
<keyword evidence="6 8" id="KW-0863">Zinc-finger</keyword>
<reference evidence="12" key="1">
    <citation type="journal article" date="2011" name="Genome Biol.">
        <title>Comparative genomics of the social amoebae Dictyostelium discoideum and Dictyostelium purpureum.</title>
        <authorList>
            <consortium name="US DOE Joint Genome Institute (JGI-PGF)"/>
            <person name="Sucgang R."/>
            <person name="Kuo A."/>
            <person name="Tian X."/>
            <person name="Salerno W."/>
            <person name="Parikh A."/>
            <person name="Feasley C.L."/>
            <person name="Dalin E."/>
            <person name="Tu H."/>
            <person name="Huang E."/>
            <person name="Barry K."/>
            <person name="Lindquist E."/>
            <person name="Shapiro H."/>
            <person name="Bruce D."/>
            <person name="Schmutz J."/>
            <person name="Salamov A."/>
            <person name="Fey P."/>
            <person name="Gaudet P."/>
            <person name="Anjard C."/>
            <person name="Babu M.M."/>
            <person name="Basu S."/>
            <person name="Bushmanova Y."/>
            <person name="van der Wel H."/>
            <person name="Katoh-Kurasawa M."/>
            <person name="Dinh C."/>
            <person name="Coutinho P.M."/>
            <person name="Saito T."/>
            <person name="Elias M."/>
            <person name="Schaap P."/>
            <person name="Kay R.R."/>
            <person name="Henrissat B."/>
            <person name="Eichinger L."/>
            <person name="Rivero F."/>
            <person name="Putnam N.H."/>
            <person name="West C.M."/>
            <person name="Loomis W.F."/>
            <person name="Chisholm R.L."/>
            <person name="Shaulsky G."/>
            <person name="Strassmann J.E."/>
            <person name="Queller D.C."/>
            <person name="Kuspa A."/>
            <person name="Grigoriev I.V."/>
        </authorList>
    </citation>
    <scope>NUCLEOTIDE SEQUENCE [LARGE SCALE GENOMIC DNA]</scope>
    <source>
        <strain evidence="12">QSDP1</strain>
    </source>
</reference>
<keyword evidence="3" id="KW-0808">Transferase</keyword>
<dbReference type="PANTHER" id="PTHR46165:SF2">
    <property type="entry name" value="SET AND MYND DOMAIN-CONTAINING PROTEIN 4"/>
    <property type="match status" value="1"/>
</dbReference>
<evidence type="ECO:0000259" key="10">
    <source>
        <dbReference type="PROSITE" id="PS50865"/>
    </source>
</evidence>
<keyword evidence="2" id="KW-0489">Methyltransferase</keyword>
<dbReference type="Gene3D" id="2.170.270.10">
    <property type="entry name" value="SET domain"/>
    <property type="match status" value="1"/>
</dbReference>
<dbReference type="InterPro" id="IPR001214">
    <property type="entry name" value="SET_dom"/>
</dbReference>
<dbReference type="Pfam" id="PF00856">
    <property type="entry name" value="SET"/>
    <property type="match status" value="1"/>
</dbReference>
<comment type="function">
    <text evidence="1">Probable methyltransferase.</text>
</comment>
<evidence type="ECO:0008006" key="13">
    <source>
        <dbReference type="Google" id="ProtNLM"/>
    </source>
</evidence>
<dbReference type="InParanoid" id="F0ZMP1"/>
<feature type="domain" description="SET" evidence="9">
    <location>
        <begin position="9"/>
        <end position="303"/>
    </location>
</feature>
<evidence type="ECO:0000313" key="12">
    <source>
        <dbReference type="Proteomes" id="UP000001064"/>
    </source>
</evidence>
<organism evidence="11 12">
    <name type="scientific">Dictyostelium purpureum</name>
    <name type="common">Slime mold</name>
    <dbReference type="NCBI Taxonomy" id="5786"/>
    <lineage>
        <taxon>Eukaryota</taxon>
        <taxon>Amoebozoa</taxon>
        <taxon>Evosea</taxon>
        <taxon>Eumycetozoa</taxon>
        <taxon>Dictyostelia</taxon>
        <taxon>Dictyosteliales</taxon>
        <taxon>Dictyosteliaceae</taxon>
        <taxon>Dictyostelium</taxon>
    </lineage>
</organism>
<dbReference type="InterPro" id="IPR052097">
    <property type="entry name" value="SET-MYND_domain_protein"/>
</dbReference>
<dbReference type="GO" id="GO:0032259">
    <property type="term" value="P:methylation"/>
    <property type="evidence" value="ECO:0007669"/>
    <property type="project" value="UniProtKB-KW"/>
</dbReference>
<proteinExistence type="predicted"/>
<dbReference type="EMBL" id="GL871083">
    <property type="protein sequence ID" value="EGC34766.1"/>
    <property type="molecule type" value="Genomic_DNA"/>
</dbReference>
<dbReference type="GO" id="GO:0008270">
    <property type="term" value="F:zinc ion binding"/>
    <property type="evidence" value="ECO:0007669"/>
    <property type="project" value="UniProtKB-KW"/>
</dbReference>
<name>F0ZMP1_DICPU</name>
<dbReference type="FunCoup" id="F0ZMP1">
    <property type="interactions" value="150"/>
</dbReference>
<evidence type="ECO:0000256" key="7">
    <source>
        <dbReference type="ARBA" id="ARBA00022833"/>
    </source>
</evidence>
<keyword evidence="12" id="KW-1185">Reference proteome</keyword>
<dbReference type="GO" id="GO:0005634">
    <property type="term" value="C:nucleus"/>
    <property type="evidence" value="ECO:0000318"/>
    <property type="project" value="GO_Central"/>
</dbReference>
<feature type="domain" description="MYND-type" evidence="10">
    <location>
        <begin position="58"/>
        <end position="111"/>
    </location>
</feature>
<keyword evidence="7" id="KW-0862">Zinc</keyword>
<gene>
    <name evidence="11" type="ORF">DICPUDRAFT_34471</name>
</gene>
<dbReference type="GeneID" id="10499147"/>
<dbReference type="PROSITE" id="PS50280">
    <property type="entry name" value="SET"/>
    <property type="match status" value="1"/>
</dbReference>
<dbReference type="VEuPathDB" id="AmoebaDB:DICPUDRAFT_34471"/>
<dbReference type="Gene3D" id="6.10.140.2220">
    <property type="match status" value="1"/>
</dbReference>
<dbReference type="GO" id="GO:0008168">
    <property type="term" value="F:methyltransferase activity"/>
    <property type="evidence" value="ECO:0007669"/>
    <property type="project" value="UniProtKB-KW"/>
</dbReference>
<evidence type="ECO:0000313" key="11">
    <source>
        <dbReference type="EMBL" id="EGC34766.1"/>
    </source>
</evidence>
<dbReference type="SUPFAM" id="SSF144232">
    <property type="entry name" value="HIT/MYND zinc finger-like"/>
    <property type="match status" value="1"/>
</dbReference>
<evidence type="ECO:0000256" key="1">
    <source>
        <dbReference type="ARBA" id="ARBA00004038"/>
    </source>
</evidence>
<protein>
    <recommendedName>
        <fullName evidence="13">SET domain-containing protein</fullName>
    </recommendedName>
</protein>
<evidence type="ECO:0000259" key="9">
    <source>
        <dbReference type="PROSITE" id="PS50280"/>
    </source>
</evidence>
<keyword evidence="5" id="KW-0479">Metal-binding</keyword>
<dbReference type="Proteomes" id="UP000001064">
    <property type="component" value="Unassembled WGS sequence"/>
</dbReference>